<feature type="compositionally biased region" description="Polar residues" evidence="1">
    <location>
        <begin position="137"/>
        <end position="148"/>
    </location>
</feature>
<gene>
    <name evidence="2" type="ORF">AFUS01_LOCUS31555</name>
</gene>
<feature type="non-terminal residue" evidence="2">
    <location>
        <position position="1"/>
    </location>
</feature>
<name>A0A8J2KTR1_9HEXA</name>
<comment type="caution">
    <text evidence="2">The sequence shown here is derived from an EMBL/GenBank/DDBJ whole genome shotgun (WGS) entry which is preliminary data.</text>
</comment>
<feature type="compositionally biased region" description="Low complexity" evidence="1">
    <location>
        <begin position="94"/>
        <end position="108"/>
    </location>
</feature>
<feature type="non-terminal residue" evidence="2">
    <location>
        <position position="213"/>
    </location>
</feature>
<feature type="region of interest" description="Disordered" evidence="1">
    <location>
        <begin position="94"/>
        <end position="185"/>
    </location>
</feature>
<dbReference type="EMBL" id="CAJVCH010503350">
    <property type="protein sequence ID" value="CAG7821205.1"/>
    <property type="molecule type" value="Genomic_DNA"/>
</dbReference>
<organism evidence="2 3">
    <name type="scientific">Allacma fusca</name>
    <dbReference type="NCBI Taxonomy" id="39272"/>
    <lineage>
        <taxon>Eukaryota</taxon>
        <taxon>Metazoa</taxon>
        <taxon>Ecdysozoa</taxon>
        <taxon>Arthropoda</taxon>
        <taxon>Hexapoda</taxon>
        <taxon>Collembola</taxon>
        <taxon>Symphypleona</taxon>
        <taxon>Sminthuridae</taxon>
        <taxon>Allacma</taxon>
    </lineage>
</organism>
<sequence>KKSIDDDSNNDSSCYRSLSPLTQSAPPCKPLNGSKLDGEEKVNSSTSCPSTEYSQIRIPDSKNIVALSTKNSRHRKEAGIPVGIAVAWQRLVTSASTSPTTTNSTTMSCPGRAESPSLLKPSKVKGNLPSPTMPKRPSSTNSAPGSITSKEKGKNNHSRISELKCRPASVNLPIHNPGTQSKSALADQQYSYGGLNSQYADWPAGLNVPHLSP</sequence>
<feature type="compositionally biased region" description="Basic and acidic residues" evidence="1">
    <location>
        <begin position="149"/>
        <end position="165"/>
    </location>
</feature>
<evidence type="ECO:0000313" key="3">
    <source>
        <dbReference type="Proteomes" id="UP000708208"/>
    </source>
</evidence>
<feature type="region of interest" description="Disordered" evidence="1">
    <location>
        <begin position="1"/>
        <end position="60"/>
    </location>
</feature>
<reference evidence="2" key="1">
    <citation type="submission" date="2021-06" db="EMBL/GenBank/DDBJ databases">
        <authorList>
            <person name="Hodson N. C."/>
            <person name="Mongue J. A."/>
            <person name="Jaron S. K."/>
        </authorList>
    </citation>
    <scope>NUCLEOTIDE SEQUENCE</scope>
</reference>
<dbReference type="AlphaFoldDB" id="A0A8J2KTR1"/>
<evidence type="ECO:0000256" key="1">
    <source>
        <dbReference type="SAM" id="MobiDB-lite"/>
    </source>
</evidence>
<proteinExistence type="predicted"/>
<feature type="compositionally biased region" description="Polar residues" evidence="1">
    <location>
        <begin position="43"/>
        <end position="54"/>
    </location>
</feature>
<keyword evidence="3" id="KW-1185">Reference proteome</keyword>
<protein>
    <submittedName>
        <fullName evidence="2">Uncharacterized protein</fullName>
    </submittedName>
</protein>
<evidence type="ECO:0000313" key="2">
    <source>
        <dbReference type="EMBL" id="CAG7821205.1"/>
    </source>
</evidence>
<dbReference type="Proteomes" id="UP000708208">
    <property type="component" value="Unassembled WGS sequence"/>
</dbReference>
<accession>A0A8J2KTR1</accession>
<feature type="compositionally biased region" description="Polar residues" evidence="1">
    <location>
        <begin position="14"/>
        <end position="25"/>
    </location>
</feature>